<dbReference type="InterPro" id="IPR050223">
    <property type="entry name" value="D-isomer_2-hydroxyacid_DH"/>
</dbReference>
<dbReference type="Gene3D" id="3.40.50.720">
    <property type="entry name" value="NAD(P)-binding Rossmann-like Domain"/>
    <property type="match status" value="2"/>
</dbReference>
<dbReference type="SUPFAM" id="SSF52283">
    <property type="entry name" value="Formate/glycerate dehydrogenase catalytic domain-like"/>
    <property type="match status" value="1"/>
</dbReference>
<keyword evidence="1" id="KW-0560">Oxidoreductase</keyword>
<evidence type="ECO:0000259" key="3">
    <source>
        <dbReference type="Pfam" id="PF02826"/>
    </source>
</evidence>
<evidence type="ECO:0000256" key="2">
    <source>
        <dbReference type="ARBA" id="ARBA00023027"/>
    </source>
</evidence>
<keyword evidence="2" id="KW-0520">NAD</keyword>
<sequence>MDPTPSLTATVPERWMLEGIGPVPGVELVVWDANAPAPVEAADRIGAVVLPYGRGYDGDAVRALPRLRTVLTATTGYDGVAEKVGDGPAIVTAAGVHAAATAEIALALTLASLRGIDIAVRDQLHERWRPERRLSLADRRVLLVGVGGIGEQIARRLDPFEVTLTRVASRARTDERGPVHGTDELAALAADHDVLVVVTPLTPDTHHLVDADVLAALPDGALVVNVGRGAVVDTEALTAEVTAGRLHAALDVVDPEPLPAGHPLWSAPNALITPHVGGNASAFEPRIVEHLRRTLGQLARGEEPATQVRPAAG</sequence>
<dbReference type="PROSITE" id="PS00671">
    <property type="entry name" value="D_2_HYDROXYACID_DH_3"/>
    <property type="match status" value="1"/>
</dbReference>
<dbReference type="Proteomes" id="UP000597761">
    <property type="component" value="Unassembled WGS sequence"/>
</dbReference>
<feature type="domain" description="D-isomer specific 2-hydroxyacid dehydrogenase NAD-binding" evidence="3">
    <location>
        <begin position="106"/>
        <end position="277"/>
    </location>
</feature>
<dbReference type="InterPro" id="IPR036291">
    <property type="entry name" value="NAD(P)-bd_dom_sf"/>
</dbReference>
<accession>A0ABQ1PJC5</accession>
<evidence type="ECO:0000313" key="5">
    <source>
        <dbReference type="Proteomes" id="UP000597761"/>
    </source>
</evidence>
<protein>
    <submittedName>
        <fullName evidence="4">Dehydrogenase</fullName>
    </submittedName>
</protein>
<organism evidence="4 5">
    <name type="scientific">Tersicoccus solisilvae</name>
    <dbReference type="NCBI Taxonomy" id="1882339"/>
    <lineage>
        <taxon>Bacteria</taxon>
        <taxon>Bacillati</taxon>
        <taxon>Actinomycetota</taxon>
        <taxon>Actinomycetes</taxon>
        <taxon>Micrococcales</taxon>
        <taxon>Micrococcaceae</taxon>
        <taxon>Tersicoccus</taxon>
    </lineage>
</organism>
<gene>
    <name evidence="4" type="ORF">GCM10011512_26510</name>
</gene>
<dbReference type="RefSeq" id="WP_188668892.1">
    <property type="nucleotide sequence ID" value="NZ_BMJI01000021.1"/>
</dbReference>
<dbReference type="EMBL" id="BMJI01000021">
    <property type="protein sequence ID" value="GGC98248.1"/>
    <property type="molecule type" value="Genomic_DNA"/>
</dbReference>
<dbReference type="SUPFAM" id="SSF51735">
    <property type="entry name" value="NAD(P)-binding Rossmann-fold domains"/>
    <property type="match status" value="1"/>
</dbReference>
<evidence type="ECO:0000313" key="4">
    <source>
        <dbReference type="EMBL" id="GGC98248.1"/>
    </source>
</evidence>
<dbReference type="PANTHER" id="PTHR10996:SF178">
    <property type="entry name" value="2-HYDROXYACID DEHYDROGENASE YGL185C-RELATED"/>
    <property type="match status" value="1"/>
</dbReference>
<reference evidence="5" key="1">
    <citation type="journal article" date="2019" name="Int. J. Syst. Evol. Microbiol.">
        <title>The Global Catalogue of Microorganisms (GCM) 10K type strain sequencing project: providing services to taxonomists for standard genome sequencing and annotation.</title>
        <authorList>
            <consortium name="The Broad Institute Genomics Platform"/>
            <consortium name="The Broad Institute Genome Sequencing Center for Infectious Disease"/>
            <person name="Wu L."/>
            <person name="Ma J."/>
        </authorList>
    </citation>
    <scope>NUCLEOTIDE SEQUENCE [LARGE SCALE GENOMIC DNA]</scope>
    <source>
        <strain evidence="5">CGMCC 1.15480</strain>
    </source>
</reference>
<name>A0ABQ1PJC5_9MICC</name>
<proteinExistence type="predicted"/>
<evidence type="ECO:0000256" key="1">
    <source>
        <dbReference type="ARBA" id="ARBA00023002"/>
    </source>
</evidence>
<comment type="caution">
    <text evidence="4">The sequence shown here is derived from an EMBL/GenBank/DDBJ whole genome shotgun (WGS) entry which is preliminary data.</text>
</comment>
<keyword evidence="5" id="KW-1185">Reference proteome</keyword>
<dbReference type="InterPro" id="IPR006140">
    <property type="entry name" value="D-isomer_DH_NAD-bd"/>
</dbReference>
<dbReference type="Pfam" id="PF02826">
    <property type="entry name" value="2-Hacid_dh_C"/>
    <property type="match status" value="1"/>
</dbReference>
<dbReference type="PANTHER" id="PTHR10996">
    <property type="entry name" value="2-HYDROXYACID DEHYDROGENASE-RELATED"/>
    <property type="match status" value="1"/>
</dbReference>
<dbReference type="InterPro" id="IPR029753">
    <property type="entry name" value="D-isomer_DH_CS"/>
</dbReference>